<gene>
    <name evidence="2" type="ORF">FTUN_7179</name>
</gene>
<dbReference type="SUPFAM" id="SSF160631">
    <property type="entry name" value="SMI1/KNR4-like"/>
    <property type="match status" value="1"/>
</dbReference>
<evidence type="ECO:0000313" key="2">
    <source>
        <dbReference type="EMBL" id="QJW99567.1"/>
    </source>
</evidence>
<dbReference type="InterPro" id="IPR037883">
    <property type="entry name" value="Knr4/Smi1-like_sf"/>
</dbReference>
<dbReference type="Pfam" id="PF09346">
    <property type="entry name" value="SMI1_KNR4"/>
    <property type="match status" value="1"/>
</dbReference>
<accession>A0A6M5YZL1</accession>
<evidence type="ECO:0000313" key="3">
    <source>
        <dbReference type="Proteomes" id="UP000503447"/>
    </source>
</evidence>
<name>A0A6M5YZL1_9BACT</name>
<reference evidence="3" key="1">
    <citation type="submission" date="2020-05" db="EMBL/GenBank/DDBJ databases">
        <title>Frigoriglobus tundricola gen. nov., sp. nov., a psychrotolerant cellulolytic planctomycete of the family Gemmataceae with two divergent copies of 16S rRNA gene.</title>
        <authorList>
            <person name="Kulichevskaya I.S."/>
            <person name="Ivanova A.A."/>
            <person name="Naumoff D.G."/>
            <person name="Beletsky A.V."/>
            <person name="Rijpstra W.I.C."/>
            <person name="Sinninghe Damste J.S."/>
            <person name="Mardanov A.V."/>
            <person name="Ravin N.V."/>
            <person name="Dedysh S.N."/>
        </authorList>
    </citation>
    <scope>NUCLEOTIDE SEQUENCE [LARGE SCALE GENOMIC DNA]</scope>
    <source>
        <strain evidence="3">PL17</strain>
    </source>
</reference>
<protein>
    <recommendedName>
        <fullName evidence="1">Knr4/Smi1-like domain-containing protein</fullName>
    </recommendedName>
</protein>
<organism evidence="2 3">
    <name type="scientific">Frigoriglobus tundricola</name>
    <dbReference type="NCBI Taxonomy" id="2774151"/>
    <lineage>
        <taxon>Bacteria</taxon>
        <taxon>Pseudomonadati</taxon>
        <taxon>Planctomycetota</taxon>
        <taxon>Planctomycetia</taxon>
        <taxon>Gemmatales</taxon>
        <taxon>Gemmataceae</taxon>
        <taxon>Frigoriglobus</taxon>
    </lineage>
</organism>
<dbReference type="Gene3D" id="3.40.1580.10">
    <property type="entry name" value="SMI1/KNR4-like"/>
    <property type="match status" value="1"/>
</dbReference>
<dbReference type="SMART" id="SM00860">
    <property type="entry name" value="SMI1_KNR4"/>
    <property type="match status" value="1"/>
</dbReference>
<dbReference type="RefSeq" id="WP_171474513.1">
    <property type="nucleotide sequence ID" value="NZ_CP053452.2"/>
</dbReference>
<dbReference type="Proteomes" id="UP000503447">
    <property type="component" value="Chromosome"/>
</dbReference>
<dbReference type="KEGG" id="ftj:FTUN_7179"/>
<keyword evidence="3" id="KW-1185">Reference proteome</keyword>
<sequence>MAKQKKVQPWDTAFRRVRGVYSPDRKYPPKPSSADLDAAEDKLGFKFPFSYRAFAEAFGLDGDINDSLPLIMPLERPSWTGSEGRLSCVLSETHFYRTNDWTQHSDWDEGVPAADFFRRLVIFAEDSGYHDWAFDSADMRDPELREYRIYDIDRSSNATIIADSFDAWLLTIGERYRFEHDEEPEPFEFAFVYKPDSLDPKPIDYVRRTDFHARKDPPVPVEVTLWLAWNNHTVRDLARSIRDHGRIDAFPVLADALQDAGCTNADLLDSCRTGDPDIDGVWVLQVLLGKA</sequence>
<dbReference type="AlphaFoldDB" id="A0A6M5YZL1"/>
<proteinExistence type="predicted"/>
<evidence type="ECO:0000259" key="1">
    <source>
        <dbReference type="SMART" id="SM00860"/>
    </source>
</evidence>
<dbReference type="InterPro" id="IPR018958">
    <property type="entry name" value="Knr4/Smi1-like_dom"/>
</dbReference>
<dbReference type="EMBL" id="CP053452">
    <property type="protein sequence ID" value="QJW99567.1"/>
    <property type="molecule type" value="Genomic_DNA"/>
</dbReference>
<feature type="domain" description="Knr4/Smi1-like" evidence="1">
    <location>
        <begin position="30"/>
        <end position="171"/>
    </location>
</feature>